<evidence type="ECO:0000313" key="1">
    <source>
        <dbReference type="EMBL" id="KUN03543.1"/>
    </source>
</evidence>
<evidence type="ECO:0000313" key="2">
    <source>
        <dbReference type="Proteomes" id="UP000053127"/>
    </source>
</evidence>
<proteinExistence type="predicted"/>
<protein>
    <submittedName>
        <fullName evidence="1">Uncharacterized protein</fullName>
    </submittedName>
</protein>
<keyword evidence="2" id="KW-1185">Reference proteome</keyword>
<reference evidence="1 2" key="1">
    <citation type="submission" date="2015-10" db="EMBL/GenBank/DDBJ databases">
        <title>Draft genome sequence of Streptomyces yokosukanensis DSM 40224, type strain for the species Streptomyces yokosukanensis.</title>
        <authorList>
            <person name="Ruckert C."/>
            <person name="Winkler A."/>
            <person name="Kalinowski J."/>
            <person name="Kampfer P."/>
            <person name="Glaeser S."/>
        </authorList>
    </citation>
    <scope>NUCLEOTIDE SEQUENCE [LARGE SCALE GENOMIC DNA]</scope>
    <source>
        <strain evidence="1 2">DSM 40224</strain>
    </source>
</reference>
<sequence length="104" mass="11215">MTQIHEVPDDWNPDHRCCLECGNSDPEVTLRAVTHAATNQQALACTRHIAEVGAVLSEADAQELEYGVIDGGSPWSCRGEVEPVQVVFGLASWKRAGSQNLATV</sequence>
<dbReference type="EMBL" id="LMWN01000033">
    <property type="protein sequence ID" value="KUN03543.1"/>
    <property type="molecule type" value="Genomic_DNA"/>
</dbReference>
<comment type="caution">
    <text evidence="1">The sequence shown here is derived from an EMBL/GenBank/DDBJ whole genome shotgun (WGS) entry which is preliminary data.</text>
</comment>
<gene>
    <name evidence="1" type="ORF">AQI95_23955</name>
</gene>
<dbReference type="Proteomes" id="UP000053127">
    <property type="component" value="Unassembled WGS sequence"/>
</dbReference>
<organism evidence="1 2">
    <name type="scientific">Streptomyces yokosukanensis</name>
    <dbReference type="NCBI Taxonomy" id="67386"/>
    <lineage>
        <taxon>Bacteria</taxon>
        <taxon>Bacillati</taxon>
        <taxon>Actinomycetota</taxon>
        <taxon>Actinomycetes</taxon>
        <taxon>Kitasatosporales</taxon>
        <taxon>Streptomycetaceae</taxon>
        <taxon>Streptomyces</taxon>
    </lineage>
</organism>
<dbReference type="RefSeq" id="WP_067127281.1">
    <property type="nucleotide sequence ID" value="NZ_KQ948214.1"/>
</dbReference>
<name>A0A101P268_9ACTN</name>
<dbReference type="OrthoDB" id="4328049at2"/>
<accession>A0A101P268</accession>
<dbReference type="AlphaFoldDB" id="A0A101P268"/>